<feature type="region of interest" description="Disordered" evidence="1">
    <location>
        <begin position="145"/>
        <end position="190"/>
    </location>
</feature>
<name>A0A9P8UYX0_9PEZI</name>
<evidence type="ECO:0000313" key="2">
    <source>
        <dbReference type="EMBL" id="KAH6660727.1"/>
    </source>
</evidence>
<proteinExistence type="predicted"/>
<evidence type="ECO:0000313" key="3">
    <source>
        <dbReference type="Proteomes" id="UP000758603"/>
    </source>
</evidence>
<protein>
    <submittedName>
        <fullName evidence="2">Uncharacterized protein</fullName>
    </submittedName>
</protein>
<feature type="compositionally biased region" description="Polar residues" evidence="1">
    <location>
        <begin position="13"/>
        <end position="28"/>
    </location>
</feature>
<dbReference type="AlphaFoldDB" id="A0A9P8UYX0"/>
<dbReference type="GeneID" id="70135353"/>
<dbReference type="Proteomes" id="UP000758603">
    <property type="component" value="Unassembled WGS sequence"/>
</dbReference>
<feature type="compositionally biased region" description="Low complexity" evidence="1">
    <location>
        <begin position="62"/>
        <end position="86"/>
    </location>
</feature>
<dbReference type="RefSeq" id="XP_045964858.1">
    <property type="nucleotide sequence ID" value="XM_046106462.1"/>
</dbReference>
<feature type="compositionally biased region" description="Basic and acidic residues" evidence="1">
    <location>
        <begin position="1"/>
        <end position="11"/>
    </location>
</feature>
<keyword evidence="3" id="KW-1185">Reference proteome</keyword>
<gene>
    <name evidence="2" type="ORF">BKA67DRAFT_653889</name>
</gene>
<organism evidence="2 3">
    <name type="scientific">Truncatella angustata</name>
    <dbReference type="NCBI Taxonomy" id="152316"/>
    <lineage>
        <taxon>Eukaryota</taxon>
        <taxon>Fungi</taxon>
        <taxon>Dikarya</taxon>
        <taxon>Ascomycota</taxon>
        <taxon>Pezizomycotina</taxon>
        <taxon>Sordariomycetes</taxon>
        <taxon>Xylariomycetidae</taxon>
        <taxon>Amphisphaeriales</taxon>
        <taxon>Sporocadaceae</taxon>
        <taxon>Truncatella</taxon>
    </lineage>
</organism>
<dbReference type="EMBL" id="JAGPXC010000001">
    <property type="protein sequence ID" value="KAH6660727.1"/>
    <property type="molecule type" value="Genomic_DNA"/>
</dbReference>
<sequence length="190" mass="20790">MARGESQEKLHPQNYQTASTTQNNTVEGQSAPREQMEPLTANDRAIRDALYVQEPATSTRMSSVVVLPTSPSSQPSLTPTLGSSTPGVSMTTSSLLLTFRDRPYITREATLREYCRDWYQTPPTPQTQTVMATYRERPMIEEPFQNVGDLQSGPSTQQQSATNGKSYSTDGSEIKSGVPSSTGAYGCRTP</sequence>
<feature type="compositionally biased region" description="Polar residues" evidence="1">
    <location>
        <begin position="148"/>
        <end position="171"/>
    </location>
</feature>
<evidence type="ECO:0000256" key="1">
    <source>
        <dbReference type="SAM" id="MobiDB-lite"/>
    </source>
</evidence>
<reference evidence="2" key="1">
    <citation type="journal article" date="2021" name="Nat. Commun.">
        <title>Genetic determinants of endophytism in the Arabidopsis root mycobiome.</title>
        <authorList>
            <person name="Mesny F."/>
            <person name="Miyauchi S."/>
            <person name="Thiergart T."/>
            <person name="Pickel B."/>
            <person name="Atanasova L."/>
            <person name="Karlsson M."/>
            <person name="Huettel B."/>
            <person name="Barry K.W."/>
            <person name="Haridas S."/>
            <person name="Chen C."/>
            <person name="Bauer D."/>
            <person name="Andreopoulos W."/>
            <person name="Pangilinan J."/>
            <person name="LaButti K."/>
            <person name="Riley R."/>
            <person name="Lipzen A."/>
            <person name="Clum A."/>
            <person name="Drula E."/>
            <person name="Henrissat B."/>
            <person name="Kohler A."/>
            <person name="Grigoriev I.V."/>
            <person name="Martin F.M."/>
            <person name="Hacquard S."/>
        </authorList>
    </citation>
    <scope>NUCLEOTIDE SEQUENCE</scope>
    <source>
        <strain evidence="2">MPI-SDFR-AT-0073</strain>
    </source>
</reference>
<comment type="caution">
    <text evidence="2">The sequence shown here is derived from an EMBL/GenBank/DDBJ whole genome shotgun (WGS) entry which is preliminary data.</text>
</comment>
<accession>A0A9P8UYX0</accession>
<feature type="region of interest" description="Disordered" evidence="1">
    <location>
        <begin position="1"/>
        <end position="89"/>
    </location>
</feature>